<dbReference type="OrthoDB" id="1432662at2"/>
<evidence type="ECO:0000313" key="2">
    <source>
        <dbReference type="EMBL" id="APE43105.1"/>
    </source>
</evidence>
<evidence type="ECO:0000313" key="3">
    <source>
        <dbReference type="Proteomes" id="UP000181897"/>
    </source>
</evidence>
<reference evidence="2 3" key="1">
    <citation type="submission" date="2016-11" db="EMBL/GenBank/DDBJ databases">
        <title>Complete genome sequence of Sulfitobacter sp. AM1-D1, a toxic bacteria associated with marine dinoflagellate Alexandrium minutum in East China Sea.</title>
        <authorList>
            <person name="Yang Q."/>
            <person name="Zhang X."/>
            <person name="Tian X."/>
        </authorList>
    </citation>
    <scope>NUCLEOTIDE SEQUENCE [LARGE SCALE GENOMIC DNA]</scope>
    <source>
        <strain evidence="2 3">AM1-D1</strain>
    </source>
</reference>
<keyword evidence="3" id="KW-1185">Reference proteome</keyword>
<name>A0A1J0WFK9_9RHOB</name>
<dbReference type="InterPro" id="IPR052917">
    <property type="entry name" value="Stress-Dev_Protein"/>
</dbReference>
<evidence type="ECO:0000259" key="1">
    <source>
        <dbReference type="Pfam" id="PF16242"/>
    </source>
</evidence>
<dbReference type="PANTHER" id="PTHR34818:SF1">
    <property type="entry name" value="PROTEIN BLI-3"/>
    <property type="match status" value="1"/>
</dbReference>
<dbReference type="InterPro" id="IPR012349">
    <property type="entry name" value="Split_barrel_FMN-bd"/>
</dbReference>
<protein>
    <submittedName>
        <fullName evidence="2">General stress protein</fullName>
    </submittedName>
</protein>
<dbReference type="Pfam" id="PF16242">
    <property type="entry name" value="Pyrid_ox_like"/>
    <property type="match status" value="1"/>
</dbReference>
<dbReference type="Gene3D" id="2.30.110.10">
    <property type="entry name" value="Electron Transport, Fmn-binding Protein, Chain A"/>
    <property type="match status" value="1"/>
</dbReference>
<dbReference type="PANTHER" id="PTHR34818">
    <property type="entry name" value="PROTEIN BLI-3"/>
    <property type="match status" value="1"/>
</dbReference>
<dbReference type="KEGG" id="suam:BOO69_06520"/>
<gene>
    <name evidence="2" type="ORF">BOO69_06520</name>
</gene>
<feature type="domain" description="General stress protein FMN-binding split barrel" evidence="1">
    <location>
        <begin position="6"/>
        <end position="148"/>
    </location>
</feature>
<dbReference type="AlphaFoldDB" id="A0A1J0WFK9"/>
<dbReference type="RefSeq" id="WP_071971379.1">
    <property type="nucleotide sequence ID" value="NZ_CP018076.1"/>
</dbReference>
<dbReference type="STRING" id="1917485.BOO69_06520"/>
<dbReference type="SUPFAM" id="SSF50475">
    <property type="entry name" value="FMN-binding split barrel"/>
    <property type="match status" value="1"/>
</dbReference>
<accession>A0A1J0WFK9</accession>
<organism evidence="2 3">
    <name type="scientific">Sulfitobacter alexandrii</name>
    <dbReference type="NCBI Taxonomy" id="1917485"/>
    <lineage>
        <taxon>Bacteria</taxon>
        <taxon>Pseudomonadati</taxon>
        <taxon>Pseudomonadota</taxon>
        <taxon>Alphaproteobacteria</taxon>
        <taxon>Rhodobacterales</taxon>
        <taxon>Roseobacteraceae</taxon>
        <taxon>Sulfitobacter</taxon>
    </lineage>
</organism>
<dbReference type="Proteomes" id="UP000181897">
    <property type="component" value="Chromosome"/>
</dbReference>
<sequence>MSTDLKKEFWDRMEDIRSGMLGADNARSVPMSHFVDDDTPNTLWFITAKDTDISKAAGTGADAEYIVSSKDEHLYARIHGRITVSHDDEQLDDIWNAFAAAWFDGDKNDPDVQLLRMDLKEAEVWVTEGNLKFLYEIAKANVTDEKPDAGKHGTLMF</sequence>
<dbReference type="InterPro" id="IPR038725">
    <property type="entry name" value="YdaG_split_barrel_FMN-bd"/>
</dbReference>
<dbReference type="EMBL" id="CP018076">
    <property type="protein sequence ID" value="APE43105.1"/>
    <property type="molecule type" value="Genomic_DNA"/>
</dbReference>
<proteinExistence type="predicted"/>